<dbReference type="PROSITE" id="PS51257">
    <property type="entry name" value="PROKAR_LIPOPROTEIN"/>
    <property type="match status" value="1"/>
</dbReference>
<protein>
    <recommendedName>
        <fullName evidence="3">Lipoprotein</fullName>
    </recommendedName>
</protein>
<keyword evidence="2" id="KW-1185">Reference proteome</keyword>
<evidence type="ECO:0000313" key="2">
    <source>
        <dbReference type="Proteomes" id="UP000030134"/>
    </source>
</evidence>
<accession>A0A0A2G5Y8</accession>
<dbReference type="OrthoDB" id="9866658at2"/>
<proteinExistence type="predicted"/>
<sequence length="285" mass="32163">MKREIAFGVGVALLMTLGLGGCSSDKKERKQALEQLQSYVAEGAFEQAIPLADSIDSVWASDLALREEALAWRRKALSQKYTFLLDSIEQALEGLQVRLDSLEDKLVFIPESELQEAKYCAQNHRQVPTQMGNYLYASAHPKGFLSLTHYYIGSRPLKYDAIGLTSSQEVAVRSRVFDTGDDHNHTFTAGGRHHATLQLPPNDSYALGLYVYMCYQDSVSLRVELHHEGKVVTRYTLSRADQKPLAETFLFAQWVQQRESLKARYTRYQKALGQVTEKDPLAPRS</sequence>
<dbReference type="RefSeq" id="WP_036884350.1">
    <property type="nucleotide sequence ID" value="NZ_JQZW01000009.1"/>
</dbReference>
<organism evidence="1 2">
    <name type="scientific">Porphyromonas gingivicanis</name>
    <dbReference type="NCBI Taxonomy" id="266762"/>
    <lineage>
        <taxon>Bacteria</taxon>
        <taxon>Pseudomonadati</taxon>
        <taxon>Bacteroidota</taxon>
        <taxon>Bacteroidia</taxon>
        <taxon>Bacteroidales</taxon>
        <taxon>Porphyromonadaceae</taxon>
        <taxon>Porphyromonas</taxon>
    </lineage>
</organism>
<comment type="caution">
    <text evidence="1">The sequence shown here is derived from an EMBL/GenBank/DDBJ whole genome shotgun (WGS) entry which is preliminary data.</text>
</comment>
<evidence type="ECO:0000313" key="1">
    <source>
        <dbReference type="EMBL" id="KGN97790.1"/>
    </source>
</evidence>
<dbReference type="EMBL" id="JQZW01000009">
    <property type="protein sequence ID" value="KGN97790.1"/>
    <property type="molecule type" value="Genomic_DNA"/>
</dbReference>
<dbReference type="STRING" id="266762.HQ36_05905"/>
<dbReference type="AlphaFoldDB" id="A0A0A2G5Y8"/>
<name>A0A0A2G5Y8_9PORP</name>
<gene>
    <name evidence="1" type="ORF">HQ36_05905</name>
</gene>
<evidence type="ECO:0008006" key="3">
    <source>
        <dbReference type="Google" id="ProtNLM"/>
    </source>
</evidence>
<dbReference type="Proteomes" id="UP000030134">
    <property type="component" value="Unassembled WGS sequence"/>
</dbReference>
<reference evidence="1 2" key="1">
    <citation type="submission" date="2014-08" db="EMBL/GenBank/DDBJ databases">
        <title>Porphyromonas gingivicanis strain:COT-022_OH1391 Genome sequencing.</title>
        <authorList>
            <person name="Wallis C."/>
            <person name="Deusch O."/>
            <person name="O'Flynn C."/>
            <person name="Davis I."/>
            <person name="Jospin G."/>
            <person name="Darling A.E."/>
            <person name="Coil D.A."/>
            <person name="Alexiev A."/>
            <person name="Horsfall A."/>
            <person name="Kirkwood N."/>
            <person name="Harris S."/>
            <person name="Eisen J.A."/>
        </authorList>
    </citation>
    <scope>NUCLEOTIDE SEQUENCE [LARGE SCALE GENOMIC DNA]</scope>
    <source>
        <strain evidence="2">COT-022 OH1391</strain>
    </source>
</reference>